<sequence length="40" mass="4541">STCSLNILQISVRLSSLQSKYGACFWLLSPPEWCHRLTSD</sequence>
<gene>
    <name evidence="1" type="primary">KMO</name>
</gene>
<dbReference type="AlphaFoldDB" id="A0A1A8HC32"/>
<reference evidence="1" key="1">
    <citation type="submission" date="2016-05" db="EMBL/GenBank/DDBJ databases">
        <authorList>
            <person name="Lavstsen T."/>
            <person name="Jespersen J.S."/>
        </authorList>
    </citation>
    <scope>NUCLEOTIDE SEQUENCE</scope>
    <source>
        <tissue evidence="1">Brain</tissue>
    </source>
</reference>
<name>A0A1A8HC32_9TELE</name>
<organism evidence="1">
    <name type="scientific">Nothobranchius korthausae</name>
    <dbReference type="NCBI Taxonomy" id="1143690"/>
    <lineage>
        <taxon>Eukaryota</taxon>
        <taxon>Metazoa</taxon>
        <taxon>Chordata</taxon>
        <taxon>Craniata</taxon>
        <taxon>Vertebrata</taxon>
        <taxon>Euteleostomi</taxon>
        <taxon>Actinopterygii</taxon>
        <taxon>Neopterygii</taxon>
        <taxon>Teleostei</taxon>
        <taxon>Neoteleostei</taxon>
        <taxon>Acanthomorphata</taxon>
        <taxon>Ovalentaria</taxon>
        <taxon>Atherinomorphae</taxon>
        <taxon>Cyprinodontiformes</taxon>
        <taxon>Nothobranchiidae</taxon>
        <taxon>Nothobranchius</taxon>
    </lineage>
</organism>
<feature type="non-terminal residue" evidence="1">
    <location>
        <position position="1"/>
    </location>
</feature>
<keyword evidence="1" id="KW-0560">Oxidoreductase</keyword>
<accession>A0A1A8HC32</accession>
<reference evidence="1" key="2">
    <citation type="submission" date="2016-06" db="EMBL/GenBank/DDBJ databases">
        <title>The genome of a short-lived fish provides insights into sex chromosome evolution and the genetic control of aging.</title>
        <authorList>
            <person name="Reichwald K."/>
            <person name="Felder M."/>
            <person name="Petzold A."/>
            <person name="Koch P."/>
            <person name="Groth M."/>
            <person name="Platzer M."/>
        </authorList>
    </citation>
    <scope>NUCLEOTIDE SEQUENCE</scope>
    <source>
        <tissue evidence="1">Brain</tissue>
    </source>
</reference>
<protein>
    <submittedName>
        <fullName evidence="1">Kynurenine 3-monooxygenase (Kynurenine 3-hydroxylase)</fullName>
    </submittedName>
</protein>
<proteinExistence type="predicted"/>
<keyword evidence="1" id="KW-0503">Monooxygenase</keyword>
<evidence type="ECO:0000313" key="1">
    <source>
        <dbReference type="EMBL" id="SBQ81746.1"/>
    </source>
</evidence>
<dbReference type="GO" id="GO:0004497">
    <property type="term" value="F:monooxygenase activity"/>
    <property type="evidence" value="ECO:0007669"/>
    <property type="project" value="UniProtKB-KW"/>
</dbReference>
<dbReference type="EMBL" id="HAEC01013529">
    <property type="protein sequence ID" value="SBQ81746.1"/>
    <property type="molecule type" value="Transcribed_RNA"/>
</dbReference>